<accession>A0AA37Q7X3</accession>
<protein>
    <recommendedName>
        <fullName evidence="4">SNARE associated Golgi protein</fullName>
    </recommendedName>
</protein>
<evidence type="ECO:0008006" key="4">
    <source>
        <dbReference type="Google" id="ProtNLM"/>
    </source>
</evidence>
<dbReference type="EMBL" id="BRXS01000008">
    <property type="protein sequence ID" value="GLC28220.1"/>
    <property type="molecule type" value="Genomic_DNA"/>
</dbReference>
<comment type="caution">
    <text evidence="2">The sequence shown here is derived from an EMBL/GenBank/DDBJ whole genome shotgun (WGS) entry which is preliminary data.</text>
</comment>
<dbReference type="AlphaFoldDB" id="A0AA37Q7X3"/>
<feature type="transmembrane region" description="Helical" evidence="1">
    <location>
        <begin position="28"/>
        <end position="49"/>
    </location>
</feature>
<name>A0AA37Q7X3_9BACT</name>
<proteinExistence type="predicted"/>
<gene>
    <name evidence="2" type="ORF">rosag_47330</name>
</gene>
<keyword evidence="1" id="KW-1133">Transmembrane helix</keyword>
<evidence type="ECO:0000256" key="1">
    <source>
        <dbReference type="SAM" id="Phobius"/>
    </source>
</evidence>
<reference evidence="2" key="1">
    <citation type="submission" date="2022-08" db="EMBL/GenBank/DDBJ databases">
        <title>Draft genome sequencing of Roseisolibacter agri AW1220.</title>
        <authorList>
            <person name="Tobiishi Y."/>
            <person name="Tonouchi A."/>
        </authorList>
    </citation>
    <scope>NUCLEOTIDE SEQUENCE</scope>
    <source>
        <strain evidence="2">AW1220</strain>
    </source>
</reference>
<evidence type="ECO:0000313" key="2">
    <source>
        <dbReference type="EMBL" id="GLC28220.1"/>
    </source>
</evidence>
<keyword evidence="3" id="KW-1185">Reference proteome</keyword>
<evidence type="ECO:0000313" key="3">
    <source>
        <dbReference type="Proteomes" id="UP001161325"/>
    </source>
</evidence>
<keyword evidence="1" id="KW-0472">Membrane</keyword>
<sequence length="89" mass="9091">MALLEATVFPAPTEGLLVALVLARRERAWWLGGLATTASVGGGLLGYYLSGALFTEVARPLLRAAGDHPAFRPPGSGGALRSYIAPGAG</sequence>
<keyword evidence="1" id="KW-0812">Transmembrane</keyword>
<dbReference type="Proteomes" id="UP001161325">
    <property type="component" value="Unassembled WGS sequence"/>
</dbReference>
<organism evidence="2 3">
    <name type="scientific">Roseisolibacter agri</name>
    <dbReference type="NCBI Taxonomy" id="2014610"/>
    <lineage>
        <taxon>Bacteria</taxon>
        <taxon>Pseudomonadati</taxon>
        <taxon>Gemmatimonadota</taxon>
        <taxon>Gemmatimonadia</taxon>
        <taxon>Gemmatimonadales</taxon>
        <taxon>Gemmatimonadaceae</taxon>
        <taxon>Roseisolibacter</taxon>
    </lineage>
</organism>